<feature type="domain" description="Cation/H+ exchanger transmembrane" evidence="11">
    <location>
        <begin position="18"/>
        <end position="265"/>
    </location>
</feature>
<dbReference type="GO" id="GO:0015385">
    <property type="term" value="F:sodium:proton antiporter activity"/>
    <property type="evidence" value="ECO:0007669"/>
    <property type="project" value="InterPro"/>
</dbReference>
<dbReference type="PANTHER" id="PTHR10110">
    <property type="entry name" value="SODIUM/HYDROGEN EXCHANGER"/>
    <property type="match status" value="1"/>
</dbReference>
<protein>
    <submittedName>
        <fullName evidence="12">Sodium/hydrogen exchanger</fullName>
    </submittedName>
</protein>
<feature type="transmembrane region" description="Helical" evidence="10">
    <location>
        <begin position="355"/>
        <end position="376"/>
    </location>
</feature>
<accession>D5CPZ2</accession>
<evidence type="ECO:0000256" key="7">
    <source>
        <dbReference type="ARBA" id="ARBA00023065"/>
    </source>
</evidence>
<feature type="transmembrane region" description="Helical" evidence="10">
    <location>
        <begin position="249"/>
        <end position="268"/>
    </location>
</feature>
<dbReference type="Gene3D" id="6.10.140.1330">
    <property type="match status" value="1"/>
</dbReference>
<dbReference type="HOGENOM" id="CLU_005912_8_1_4"/>
<dbReference type="GO" id="GO:0098719">
    <property type="term" value="P:sodium ion import across plasma membrane"/>
    <property type="evidence" value="ECO:0007669"/>
    <property type="project" value="TreeGrafter"/>
</dbReference>
<evidence type="ECO:0000256" key="4">
    <source>
        <dbReference type="ARBA" id="ARBA00022692"/>
    </source>
</evidence>
<keyword evidence="6" id="KW-0915">Sodium</keyword>
<dbReference type="GO" id="GO:0015386">
    <property type="term" value="F:potassium:proton antiporter activity"/>
    <property type="evidence" value="ECO:0007669"/>
    <property type="project" value="TreeGrafter"/>
</dbReference>
<proteinExistence type="predicted"/>
<evidence type="ECO:0000259" key="11">
    <source>
        <dbReference type="Pfam" id="PF00999"/>
    </source>
</evidence>
<evidence type="ECO:0000256" key="9">
    <source>
        <dbReference type="ARBA" id="ARBA00023201"/>
    </source>
</evidence>
<name>D5CPZ2_SIDLE</name>
<feature type="transmembrane region" description="Helical" evidence="10">
    <location>
        <begin position="53"/>
        <end position="73"/>
    </location>
</feature>
<evidence type="ECO:0000256" key="5">
    <source>
        <dbReference type="ARBA" id="ARBA00022989"/>
    </source>
</evidence>
<evidence type="ECO:0000256" key="2">
    <source>
        <dbReference type="ARBA" id="ARBA00022448"/>
    </source>
</evidence>
<feature type="transmembrane region" description="Helical" evidence="10">
    <location>
        <begin position="159"/>
        <end position="184"/>
    </location>
</feature>
<evidence type="ECO:0000256" key="3">
    <source>
        <dbReference type="ARBA" id="ARBA00022475"/>
    </source>
</evidence>
<evidence type="ECO:0000256" key="1">
    <source>
        <dbReference type="ARBA" id="ARBA00004651"/>
    </source>
</evidence>
<comment type="subcellular location">
    <subcellularLocation>
        <location evidence="1">Cell membrane</location>
        <topology evidence="1">Multi-pass membrane protein</topology>
    </subcellularLocation>
</comment>
<evidence type="ECO:0000256" key="6">
    <source>
        <dbReference type="ARBA" id="ARBA00023053"/>
    </source>
</evidence>
<gene>
    <name evidence="12" type="ordered locus">Slit_0918</name>
</gene>
<dbReference type="eggNOG" id="COG0025">
    <property type="taxonomic scope" value="Bacteria"/>
</dbReference>
<feature type="transmembrane region" description="Helical" evidence="10">
    <location>
        <begin position="190"/>
        <end position="209"/>
    </location>
</feature>
<dbReference type="STRING" id="580332.Slit_0918"/>
<keyword evidence="9" id="KW-0739">Sodium transport</keyword>
<evidence type="ECO:0000313" key="12">
    <source>
        <dbReference type="EMBL" id="ADE11156.1"/>
    </source>
</evidence>
<keyword evidence="7" id="KW-0406">Ion transport</keyword>
<keyword evidence="2" id="KW-0813">Transport</keyword>
<feature type="transmembrane region" description="Helical" evidence="10">
    <location>
        <begin position="221"/>
        <end position="243"/>
    </location>
</feature>
<feature type="transmembrane region" description="Helical" evidence="10">
    <location>
        <begin position="24"/>
        <end position="41"/>
    </location>
</feature>
<dbReference type="PANTHER" id="PTHR10110:SF86">
    <property type="entry name" value="SODIUM_HYDROGEN EXCHANGER 7"/>
    <property type="match status" value="1"/>
</dbReference>
<feature type="transmembrane region" description="Helical" evidence="10">
    <location>
        <begin position="85"/>
        <end position="104"/>
    </location>
</feature>
<dbReference type="KEGG" id="slt:Slit_0918"/>
<evidence type="ECO:0000256" key="10">
    <source>
        <dbReference type="SAM" id="Phobius"/>
    </source>
</evidence>
<dbReference type="EMBL" id="CP001965">
    <property type="protein sequence ID" value="ADE11156.1"/>
    <property type="molecule type" value="Genomic_DNA"/>
</dbReference>
<dbReference type="GO" id="GO:0005886">
    <property type="term" value="C:plasma membrane"/>
    <property type="evidence" value="ECO:0007669"/>
    <property type="project" value="UniProtKB-SubCell"/>
</dbReference>
<keyword evidence="13" id="KW-1185">Reference proteome</keyword>
<keyword evidence="3" id="KW-1003">Cell membrane</keyword>
<dbReference type="OrthoDB" id="9809206at2"/>
<feature type="transmembrane region" description="Helical" evidence="10">
    <location>
        <begin position="326"/>
        <end position="349"/>
    </location>
</feature>
<dbReference type="Pfam" id="PF00999">
    <property type="entry name" value="Na_H_Exchanger"/>
    <property type="match status" value="1"/>
</dbReference>
<sequence length="470" mass="51990">MITILLMITGILYMALQLEDKFKVPSPLGLIALSFVAHFLFKQVPVLTGDAEHFATLVVFLLPILLVSDSLELKLADLKEHGLSLLYLAVVAVVLSVLTALVISDWLFSEYALSNAAVIVLFAMVLATDPVSVVSIFSKFELPHRLKILAEGESLLNDATALIVFVFIGLYALEGEQITAGYVVEISSEVIVGSIVTGMLVGFIGLFAMKSTSNRIAEMMVLIITGYGAFELAEHFYLILDLLGSHSHFHLSGILAVIFATITVHHVMTQAIAEEDSRIDREEAALQVEIQGTETSSGVFRNILRRLKATIEERDRHLRTKEDIQLLALVANTILFVAMAEMIQLNILWKYRIEILAMFLATTVIRGVMMGLFAWISNRTAKMADISMQWWGVLTFAGIKGGLSIVMINMIPASFQHLEMFKAVVIGVIMLSTFIYSGILLLIIGQNKDRFLSEKNQEIIQPLQASQSQQ</sequence>
<dbReference type="GO" id="GO:0051453">
    <property type="term" value="P:regulation of intracellular pH"/>
    <property type="evidence" value="ECO:0007669"/>
    <property type="project" value="TreeGrafter"/>
</dbReference>
<keyword evidence="8 10" id="KW-0472">Membrane</keyword>
<evidence type="ECO:0000256" key="8">
    <source>
        <dbReference type="ARBA" id="ARBA00023136"/>
    </source>
</evidence>
<organism evidence="12 13">
    <name type="scientific">Sideroxydans lithotrophicus (strain ES-1)</name>
    <dbReference type="NCBI Taxonomy" id="580332"/>
    <lineage>
        <taxon>Bacteria</taxon>
        <taxon>Pseudomonadati</taxon>
        <taxon>Pseudomonadota</taxon>
        <taxon>Betaproteobacteria</taxon>
        <taxon>Nitrosomonadales</taxon>
        <taxon>Gallionellaceae</taxon>
        <taxon>Sideroxydans</taxon>
    </lineage>
</organism>
<keyword evidence="4 10" id="KW-0812">Transmembrane</keyword>
<feature type="transmembrane region" description="Helical" evidence="10">
    <location>
        <begin position="388"/>
        <end position="411"/>
    </location>
</feature>
<keyword evidence="5 10" id="KW-1133">Transmembrane helix</keyword>
<dbReference type="InterPro" id="IPR018422">
    <property type="entry name" value="Cation/H_exchanger_CPA1"/>
</dbReference>
<dbReference type="AlphaFoldDB" id="D5CPZ2"/>
<dbReference type="InterPro" id="IPR006153">
    <property type="entry name" value="Cation/H_exchanger_TM"/>
</dbReference>
<dbReference type="Proteomes" id="UP000001625">
    <property type="component" value="Chromosome"/>
</dbReference>
<evidence type="ECO:0000313" key="13">
    <source>
        <dbReference type="Proteomes" id="UP000001625"/>
    </source>
</evidence>
<feature type="transmembrane region" description="Helical" evidence="10">
    <location>
        <begin position="116"/>
        <end position="138"/>
    </location>
</feature>
<reference evidence="12 13" key="1">
    <citation type="submission" date="2010-03" db="EMBL/GenBank/DDBJ databases">
        <title>Complete sequence of Sideroxydans lithotrophicus ES-1.</title>
        <authorList>
            <consortium name="US DOE Joint Genome Institute"/>
            <person name="Lucas S."/>
            <person name="Copeland A."/>
            <person name="Lapidus A."/>
            <person name="Cheng J.-F."/>
            <person name="Bruce D."/>
            <person name="Goodwin L."/>
            <person name="Pitluck S."/>
            <person name="Munk A.C."/>
            <person name="Detter J.C."/>
            <person name="Han C."/>
            <person name="Tapia R."/>
            <person name="Larimer F."/>
            <person name="Land M."/>
            <person name="Hauser L."/>
            <person name="Kyrpides N."/>
            <person name="Ivanova N."/>
            <person name="Emerson D."/>
            <person name="Woyke T."/>
        </authorList>
    </citation>
    <scope>NUCLEOTIDE SEQUENCE [LARGE SCALE GENOMIC DNA]</scope>
    <source>
        <strain evidence="12 13">ES-1</strain>
    </source>
</reference>
<feature type="transmembrane region" description="Helical" evidence="10">
    <location>
        <begin position="423"/>
        <end position="445"/>
    </location>
</feature>